<dbReference type="RefSeq" id="WP_095372222.1">
    <property type="nucleotide sequence ID" value="NZ_CP022983.1"/>
</dbReference>
<dbReference type="Proteomes" id="UP000215137">
    <property type="component" value="Chromosome"/>
</dbReference>
<dbReference type="AlphaFoldDB" id="A0A248TKI6"/>
<dbReference type="KEGG" id="bko:CKF48_15985"/>
<gene>
    <name evidence="1" type="ORF">CKF48_15985</name>
</gene>
<reference evidence="1 2" key="1">
    <citation type="submission" date="2017-08" db="EMBL/GenBank/DDBJ databases">
        <title>Complete Genome Sequence of Bacillus kochii Oregon-R-modENCODE STRAIN BDGP4, isolated from Drosophila melanogaster gut.</title>
        <authorList>
            <person name="Wan K.H."/>
            <person name="Yu C."/>
            <person name="Park S."/>
            <person name="Hammonds A.S."/>
            <person name="Booth B.W."/>
            <person name="Celniker S.E."/>
        </authorList>
    </citation>
    <scope>NUCLEOTIDE SEQUENCE [LARGE SCALE GENOMIC DNA]</scope>
    <source>
        <strain evidence="1 2">BDGP4</strain>
    </source>
</reference>
<evidence type="ECO:0000313" key="1">
    <source>
        <dbReference type="EMBL" id="ASV68652.1"/>
    </source>
</evidence>
<dbReference type="EMBL" id="CP022983">
    <property type="protein sequence ID" value="ASV68652.1"/>
    <property type="molecule type" value="Genomic_DNA"/>
</dbReference>
<name>A0A248TKI6_9BACI</name>
<evidence type="ECO:0000313" key="2">
    <source>
        <dbReference type="Proteomes" id="UP000215137"/>
    </source>
</evidence>
<accession>A0A248TKI6</accession>
<organism evidence="1 2">
    <name type="scientific">Cytobacillus kochii</name>
    <dbReference type="NCBI Taxonomy" id="859143"/>
    <lineage>
        <taxon>Bacteria</taxon>
        <taxon>Bacillati</taxon>
        <taxon>Bacillota</taxon>
        <taxon>Bacilli</taxon>
        <taxon>Bacillales</taxon>
        <taxon>Bacillaceae</taxon>
        <taxon>Cytobacillus</taxon>
    </lineage>
</organism>
<keyword evidence="2" id="KW-1185">Reference proteome</keyword>
<protein>
    <submittedName>
        <fullName evidence="1">Uncharacterized protein</fullName>
    </submittedName>
</protein>
<proteinExistence type="predicted"/>
<sequence length="225" mass="26654">MVENDTPIVHLHKFRDKKQLQGEEASFQLIEKVKRYSERHLNIREMVRAKHIFKLHLQLKEEDEIPSSMYQLFTDWLIFDYQTIHGVSVFQLFLQRQRTQMHEYEMIQAALCMAAVMEPLLITNYDGKTIVGYDLNEEEQVVSLNKVEHSSLTIVRGTVVFLRRIPGIKNNFAFTPLLLCQDVHPFSELRTNYQRMGKKDTLRSFLKHRALDILPESQYWEVVSQ</sequence>
<dbReference type="OrthoDB" id="2989520at2"/>